<gene>
    <name evidence="2" type="ORF">HMPREF9465_01856</name>
</gene>
<protein>
    <submittedName>
        <fullName evidence="2">Uncharacterized protein</fullName>
    </submittedName>
</protein>
<evidence type="ECO:0000313" key="2">
    <source>
        <dbReference type="EMBL" id="EKB30558.1"/>
    </source>
</evidence>
<name>K1JV54_9BURK</name>
<evidence type="ECO:0000256" key="1">
    <source>
        <dbReference type="SAM" id="Phobius"/>
    </source>
</evidence>
<dbReference type="Proteomes" id="UP000005835">
    <property type="component" value="Unassembled WGS sequence"/>
</dbReference>
<dbReference type="HOGENOM" id="CLU_3398879_0_0_4"/>
<sequence>MKKNYEAVAVGFLAGVWFSAAVVALVALVLK</sequence>
<dbReference type="EMBL" id="ADMG01000039">
    <property type="protein sequence ID" value="EKB30558.1"/>
    <property type="molecule type" value="Genomic_DNA"/>
</dbReference>
<proteinExistence type="predicted"/>
<accession>K1JV54</accession>
<keyword evidence="1" id="KW-0472">Membrane</keyword>
<comment type="caution">
    <text evidence="2">The sequence shown here is derived from an EMBL/GenBank/DDBJ whole genome shotgun (WGS) entry which is preliminary data.</text>
</comment>
<feature type="transmembrane region" description="Helical" evidence="1">
    <location>
        <begin position="7"/>
        <end position="30"/>
    </location>
</feature>
<evidence type="ECO:0000313" key="3">
    <source>
        <dbReference type="Proteomes" id="UP000005835"/>
    </source>
</evidence>
<keyword evidence="3" id="KW-1185">Reference proteome</keyword>
<dbReference type="AlphaFoldDB" id="K1JV54"/>
<organism evidence="2 3">
    <name type="scientific">Sutterella wadsworthensis 2_1_59BFAA</name>
    <dbReference type="NCBI Taxonomy" id="742823"/>
    <lineage>
        <taxon>Bacteria</taxon>
        <taxon>Pseudomonadati</taxon>
        <taxon>Pseudomonadota</taxon>
        <taxon>Betaproteobacteria</taxon>
        <taxon>Burkholderiales</taxon>
        <taxon>Sutterellaceae</taxon>
        <taxon>Sutterella</taxon>
    </lineage>
</organism>
<keyword evidence="1" id="KW-0812">Transmembrane</keyword>
<keyword evidence="1" id="KW-1133">Transmembrane helix</keyword>
<reference evidence="2 3" key="1">
    <citation type="submission" date="2012-05" db="EMBL/GenBank/DDBJ databases">
        <title>The Genome Sequence of Sutterella wadsworthensis 2_1_59BFAA.</title>
        <authorList>
            <consortium name="The Broad Institute Genome Sequencing Platform"/>
            <person name="Earl A."/>
            <person name="Ward D."/>
            <person name="Feldgarden M."/>
            <person name="Gevers D."/>
            <person name="Daigneault M."/>
            <person name="Strauss J."/>
            <person name="Allen-Vercoe E."/>
            <person name="Walker B."/>
            <person name="Young S.K."/>
            <person name="Zeng Q."/>
            <person name="Gargeya S."/>
            <person name="Fitzgerald M."/>
            <person name="Haas B."/>
            <person name="Abouelleil A."/>
            <person name="Alvarado L."/>
            <person name="Arachchi H.M."/>
            <person name="Berlin A.M."/>
            <person name="Chapman S.B."/>
            <person name="Goldberg J."/>
            <person name="Griggs A."/>
            <person name="Gujja S."/>
            <person name="Hansen M."/>
            <person name="Howarth C."/>
            <person name="Imamovic A."/>
            <person name="Larimer J."/>
            <person name="McCowen C."/>
            <person name="Montmayeur A."/>
            <person name="Murphy C."/>
            <person name="Neiman D."/>
            <person name="Pearson M."/>
            <person name="Priest M."/>
            <person name="Roberts A."/>
            <person name="Saif S."/>
            <person name="Shea T."/>
            <person name="Sisk P."/>
            <person name="Sykes S."/>
            <person name="Wortman J."/>
            <person name="Nusbaum C."/>
            <person name="Birren B."/>
        </authorList>
    </citation>
    <scope>NUCLEOTIDE SEQUENCE [LARGE SCALE GENOMIC DNA]</scope>
    <source>
        <strain evidence="2 3">2_1_59BFAA</strain>
    </source>
</reference>